<reference evidence="2" key="1">
    <citation type="submission" date="2017-02" db="UniProtKB">
        <authorList>
            <consortium name="WormBaseParasite"/>
        </authorList>
    </citation>
    <scope>IDENTIFICATION</scope>
</reference>
<sequence length="65" mass="7187">LSDAAKKAFAQIGELAANEDETAAQQAEKVKAIIDSLPDDVRNEMKNYIKSVVETAFEKIKSEFQ</sequence>
<name>A0A0M3HGZ7_ASCLU</name>
<proteinExistence type="predicted"/>
<accession>A0A0M3HGZ7</accession>
<evidence type="ECO:0000313" key="2">
    <source>
        <dbReference type="WBParaSite" id="ALUE_0000079201-mRNA-1"/>
    </source>
</evidence>
<keyword evidence="1" id="KW-1185">Reference proteome</keyword>
<dbReference type="AlphaFoldDB" id="A0A0M3HGZ7"/>
<dbReference type="Proteomes" id="UP000036681">
    <property type="component" value="Unplaced"/>
</dbReference>
<dbReference type="WBParaSite" id="ALUE_0000079201-mRNA-1">
    <property type="protein sequence ID" value="ALUE_0000079201-mRNA-1"/>
    <property type="gene ID" value="ALUE_0000079201"/>
</dbReference>
<organism evidence="1 2">
    <name type="scientific">Ascaris lumbricoides</name>
    <name type="common">Giant roundworm</name>
    <dbReference type="NCBI Taxonomy" id="6252"/>
    <lineage>
        <taxon>Eukaryota</taxon>
        <taxon>Metazoa</taxon>
        <taxon>Ecdysozoa</taxon>
        <taxon>Nematoda</taxon>
        <taxon>Chromadorea</taxon>
        <taxon>Rhabditida</taxon>
        <taxon>Spirurina</taxon>
        <taxon>Ascaridomorpha</taxon>
        <taxon>Ascaridoidea</taxon>
        <taxon>Ascarididae</taxon>
        <taxon>Ascaris</taxon>
    </lineage>
</organism>
<evidence type="ECO:0000313" key="1">
    <source>
        <dbReference type="Proteomes" id="UP000036681"/>
    </source>
</evidence>
<protein>
    <submittedName>
        <fullName evidence="2">YtxH domain-containing protein</fullName>
    </submittedName>
</protein>